<keyword evidence="1" id="KW-0472">Membrane</keyword>
<evidence type="ECO:0000256" key="1">
    <source>
        <dbReference type="SAM" id="Phobius"/>
    </source>
</evidence>
<name>A0A3G8XHI2_9FLAO</name>
<dbReference type="OrthoDB" id="1236258at2"/>
<keyword evidence="3" id="KW-1185">Reference proteome</keyword>
<dbReference type="Proteomes" id="UP000270185">
    <property type="component" value="Chromosome"/>
</dbReference>
<dbReference type="KEGG" id="ccas:EIB73_07060"/>
<dbReference type="RefSeq" id="WP_125023899.1">
    <property type="nucleotide sequence ID" value="NZ_CP034159.1"/>
</dbReference>
<accession>A0A3G8XHI2</accession>
<protein>
    <submittedName>
        <fullName evidence="2">Uncharacterized protein</fullName>
    </submittedName>
</protein>
<feature type="transmembrane region" description="Helical" evidence="1">
    <location>
        <begin position="21"/>
        <end position="40"/>
    </location>
</feature>
<keyword evidence="1" id="KW-1133">Transmembrane helix</keyword>
<proteinExistence type="predicted"/>
<reference evidence="3" key="1">
    <citation type="submission" date="2018-11" db="EMBL/GenBank/DDBJ databases">
        <title>Proposal to divide the Flavobacteriaceae and reorganize its genera based on Amino Acid Identity values calculated from whole genome sequences.</title>
        <authorList>
            <person name="Nicholson A.C."/>
            <person name="Gulvik C.A."/>
            <person name="Whitney A.M."/>
            <person name="Humrighouse B.W."/>
            <person name="Bell M."/>
            <person name="Holmes B."/>
            <person name="Steigerwalt A.G."/>
            <person name="Villarma A."/>
            <person name="Sheth M."/>
            <person name="Batra D."/>
            <person name="Pryor J."/>
            <person name="Bernardet J.-F."/>
            <person name="Hugo C."/>
            <person name="Kampfer P."/>
            <person name="Newman J.D."/>
            <person name="McQuiston J.R."/>
        </authorList>
    </citation>
    <scope>NUCLEOTIDE SEQUENCE [LARGE SCALE GENOMIC DNA]</scope>
    <source>
        <strain evidence="3">G0081</strain>
    </source>
</reference>
<keyword evidence="1" id="KW-0812">Transmembrane</keyword>
<dbReference type="AlphaFoldDB" id="A0A3G8XHI2"/>
<organism evidence="2 3">
    <name type="scientific">Kaistella carnis</name>
    <dbReference type="NCBI Taxonomy" id="1241979"/>
    <lineage>
        <taxon>Bacteria</taxon>
        <taxon>Pseudomonadati</taxon>
        <taxon>Bacteroidota</taxon>
        <taxon>Flavobacteriia</taxon>
        <taxon>Flavobacteriales</taxon>
        <taxon>Weeksellaceae</taxon>
        <taxon>Chryseobacterium group</taxon>
        <taxon>Kaistella</taxon>
    </lineage>
</organism>
<evidence type="ECO:0000313" key="3">
    <source>
        <dbReference type="Proteomes" id="UP000270185"/>
    </source>
</evidence>
<evidence type="ECO:0000313" key="2">
    <source>
        <dbReference type="EMBL" id="AZI32945.1"/>
    </source>
</evidence>
<sequence length="128" mass="14768">MNYIYAIAHEEKEALEKAKRYVGIAALPFAISGGVFVKALQSSVALVSYFCDIDSTFRLSDNLFKFKGPVVISDVYWKNWRNYMTTDDNWDKKWQTPTLDPAYDSNDLGSKKDALEKFENLKTIFNFK</sequence>
<gene>
    <name evidence="2" type="ORF">EIB73_07060</name>
</gene>
<dbReference type="EMBL" id="CP034159">
    <property type="protein sequence ID" value="AZI32945.1"/>
    <property type="molecule type" value="Genomic_DNA"/>
</dbReference>